<sequence>MCASVAILLAVLAGLRFGTSRQSAMSTHTTCPLPPIQQIWSSLVLLPAGDSN</sequence>
<organism evidence="2 3">
    <name type="scientific">Phytophthora rubi</name>
    <dbReference type="NCBI Taxonomy" id="129364"/>
    <lineage>
        <taxon>Eukaryota</taxon>
        <taxon>Sar</taxon>
        <taxon>Stramenopiles</taxon>
        <taxon>Oomycota</taxon>
        <taxon>Peronosporomycetes</taxon>
        <taxon>Peronosporales</taxon>
        <taxon>Peronosporaceae</taxon>
        <taxon>Phytophthora</taxon>
    </lineage>
</organism>
<feature type="signal peptide" evidence="1">
    <location>
        <begin position="1"/>
        <end position="20"/>
    </location>
</feature>
<gene>
    <name evidence="2" type="ORF">PR003_g2757</name>
</gene>
<feature type="chain" id="PRO_5025432090" description="RxLR effector protein" evidence="1">
    <location>
        <begin position="21"/>
        <end position="52"/>
    </location>
</feature>
<dbReference type="EMBL" id="QXFT01000090">
    <property type="protein sequence ID" value="KAE9355574.1"/>
    <property type="molecule type" value="Genomic_DNA"/>
</dbReference>
<dbReference type="AlphaFoldDB" id="A0A6A4FRV1"/>
<evidence type="ECO:0000313" key="3">
    <source>
        <dbReference type="Proteomes" id="UP000434957"/>
    </source>
</evidence>
<keyword evidence="3" id="KW-1185">Reference proteome</keyword>
<reference evidence="2 3" key="1">
    <citation type="submission" date="2018-08" db="EMBL/GenBank/DDBJ databases">
        <title>Genomic investigation of the strawberry pathogen Phytophthora fragariae indicates pathogenicity is determined by transcriptional variation in three key races.</title>
        <authorList>
            <person name="Adams T.M."/>
            <person name="Armitage A.D."/>
            <person name="Sobczyk M.K."/>
            <person name="Bates H.J."/>
            <person name="Dunwell J.M."/>
            <person name="Nellist C.F."/>
            <person name="Harrison R.J."/>
        </authorList>
    </citation>
    <scope>NUCLEOTIDE SEQUENCE [LARGE SCALE GENOMIC DNA]</scope>
    <source>
        <strain evidence="2 3">SCRP333</strain>
    </source>
</reference>
<accession>A0A6A4FRV1</accession>
<evidence type="ECO:0000313" key="2">
    <source>
        <dbReference type="EMBL" id="KAE9355574.1"/>
    </source>
</evidence>
<name>A0A6A4FRV1_9STRA</name>
<evidence type="ECO:0000256" key="1">
    <source>
        <dbReference type="SAM" id="SignalP"/>
    </source>
</evidence>
<evidence type="ECO:0008006" key="4">
    <source>
        <dbReference type="Google" id="ProtNLM"/>
    </source>
</evidence>
<dbReference type="Proteomes" id="UP000434957">
    <property type="component" value="Unassembled WGS sequence"/>
</dbReference>
<comment type="caution">
    <text evidence="2">The sequence shown here is derived from an EMBL/GenBank/DDBJ whole genome shotgun (WGS) entry which is preliminary data.</text>
</comment>
<protein>
    <recommendedName>
        <fullName evidence="4">RxLR effector protein</fullName>
    </recommendedName>
</protein>
<proteinExistence type="predicted"/>
<keyword evidence="1" id="KW-0732">Signal</keyword>